<dbReference type="Gene3D" id="3.20.20.80">
    <property type="entry name" value="Glycosidases"/>
    <property type="match status" value="1"/>
</dbReference>
<evidence type="ECO:0000313" key="3">
    <source>
        <dbReference type="EMBL" id="KAF2110073.1"/>
    </source>
</evidence>
<dbReference type="InterPro" id="IPR017853">
    <property type="entry name" value="GH"/>
</dbReference>
<dbReference type="InterPro" id="IPR013780">
    <property type="entry name" value="Glyco_hydro_b"/>
</dbReference>
<feature type="domain" description="Beta-glucuronidase C-terminal" evidence="2">
    <location>
        <begin position="410"/>
        <end position="517"/>
    </location>
</feature>
<dbReference type="SUPFAM" id="SSF51445">
    <property type="entry name" value="(Trans)glycosidases"/>
    <property type="match status" value="1"/>
</dbReference>
<evidence type="ECO:0000313" key="4">
    <source>
        <dbReference type="Proteomes" id="UP000799770"/>
    </source>
</evidence>
<feature type="chain" id="PRO_5025589598" description="Beta-glucuronidase C-terminal domain-containing protein" evidence="1">
    <location>
        <begin position="18"/>
        <end position="523"/>
    </location>
</feature>
<dbReference type="Pfam" id="PF16862">
    <property type="entry name" value="Glyco_hydro_79C"/>
    <property type="match status" value="1"/>
</dbReference>
<name>A0A6A5YSV9_9PLEO</name>
<dbReference type="Proteomes" id="UP000799770">
    <property type="component" value="Unassembled WGS sequence"/>
</dbReference>
<proteinExistence type="predicted"/>
<evidence type="ECO:0000259" key="2">
    <source>
        <dbReference type="Pfam" id="PF16862"/>
    </source>
</evidence>
<accession>A0A6A5YSV9</accession>
<keyword evidence="4" id="KW-1185">Reference proteome</keyword>
<organism evidence="3 4">
    <name type="scientific">Lophiotrema nucula</name>
    <dbReference type="NCBI Taxonomy" id="690887"/>
    <lineage>
        <taxon>Eukaryota</taxon>
        <taxon>Fungi</taxon>
        <taxon>Dikarya</taxon>
        <taxon>Ascomycota</taxon>
        <taxon>Pezizomycotina</taxon>
        <taxon>Dothideomycetes</taxon>
        <taxon>Pleosporomycetidae</taxon>
        <taxon>Pleosporales</taxon>
        <taxon>Lophiotremataceae</taxon>
        <taxon>Lophiotrema</taxon>
    </lineage>
</organism>
<dbReference type="OrthoDB" id="2831684at2759"/>
<dbReference type="InterPro" id="IPR052974">
    <property type="entry name" value="GH79_Enzymes"/>
</dbReference>
<evidence type="ECO:0000256" key="1">
    <source>
        <dbReference type="SAM" id="SignalP"/>
    </source>
</evidence>
<keyword evidence="1" id="KW-0732">Signal</keyword>
<dbReference type="EMBL" id="ML977339">
    <property type="protein sequence ID" value="KAF2110073.1"/>
    <property type="molecule type" value="Genomic_DNA"/>
</dbReference>
<protein>
    <recommendedName>
        <fullName evidence="2">Beta-glucuronidase C-terminal domain-containing protein</fullName>
    </recommendedName>
</protein>
<reference evidence="3" key="1">
    <citation type="journal article" date="2020" name="Stud. Mycol.">
        <title>101 Dothideomycetes genomes: a test case for predicting lifestyles and emergence of pathogens.</title>
        <authorList>
            <person name="Haridas S."/>
            <person name="Albert R."/>
            <person name="Binder M."/>
            <person name="Bloem J."/>
            <person name="Labutti K."/>
            <person name="Salamov A."/>
            <person name="Andreopoulos B."/>
            <person name="Baker S."/>
            <person name="Barry K."/>
            <person name="Bills G."/>
            <person name="Bluhm B."/>
            <person name="Cannon C."/>
            <person name="Castanera R."/>
            <person name="Culley D."/>
            <person name="Daum C."/>
            <person name="Ezra D."/>
            <person name="Gonzalez J."/>
            <person name="Henrissat B."/>
            <person name="Kuo A."/>
            <person name="Liang C."/>
            <person name="Lipzen A."/>
            <person name="Lutzoni F."/>
            <person name="Magnuson J."/>
            <person name="Mondo S."/>
            <person name="Nolan M."/>
            <person name="Ohm R."/>
            <person name="Pangilinan J."/>
            <person name="Park H.-J."/>
            <person name="Ramirez L."/>
            <person name="Alfaro M."/>
            <person name="Sun H."/>
            <person name="Tritt A."/>
            <person name="Yoshinaga Y."/>
            <person name="Zwiers L.-H."/>
            <person name="Turgeon B."/>
            <person name="Goodwin S."/>
            <person name="Spatafora J."/>
            <person name="Crous P."/>
            <person name="Grigoriev I."/>
        </authorList>
    </citation>
    <scope>NUCLEOTIDE SEQUENCE</scope>
    <source>
        <strain evidence="3">CBS 627.86</strain>
    </source>
</reference>
<dbReference type="PANTHER" id="PTHR36183:SF2">
    <property type="entry name" value="BETA-GLUCURONIDASE C-TERMINAL DOMAIN-CONTAINING PROTEIN"/>
    <property type="match status" value="1"/>
</dbReference>
<gene>
    <name evidence="3" type="ORF">BDV96DRAFT_651226</name>
</gene>
<feature type="signal peptide" evidence="1">
    <location>
        <begin position="1"/>
        <end position="17"/>
    </location>
</feature>
<dbReference type="PANTHER" id="PTHR36183">
    <property type="entry name" value="BETA-GLUCURONIDASE"/>
    <property type="match status" value="1"/>
</dbReference>
<dbReference type="InterPro" id="IPR031728">
    <property type="entry name" value="GlcAase_C"/>
</dbReference>
<dbReference type="Gene3D" id="2.60.40.1180">
    <property type="entry name" value="Golgi alpha-mannosidase II"/>
    <property type="match status" value="1"/>
</dbReference>
<dbReference type="AlphaFoldDB" id="A0A6A5YSV9"/>
<sequence>MIEFALLGFSLFQLAASADPAIQWDLSSVSASDAQSVSQGYIGFGIEAKSWPDYAGTDEPNKLSDFLLSKLSTRTGNGPIHLRIGGTSLDNTIYDASASFTSKPTDPRDTCKLHTNVTLGKPWLEKTFTNLNASYTRYTLDIPFARLNKTNGIEFATACINAMPSKTKQLEAIEIGNEPNFYTSFPTPSCGPHDRPTNWDNKAYAKQWTTYAQNLTSKVAALKQSGKTNWFQTLGLASTYPVDKWTFADFWADLTAGGFVKTASQHFYQVGSEGFLVDYPVDHRNTANVMQKKFSDNIKFLNNHDNVPLILGEVGTVLSSSNKNENQDLFNALGSAIWTFDFLLQGMSMGISRVSMQMGTGFKIAAWQPVADKAVHASYYGLVAGADFVGGQGNLKIHALSADGHPAISGYAGFNNGKLMKIAVVNTGAWNKTTSNPNRPERDVNFTGLGDDVKQVKVSKLTAPGGAVDKNVTWAGKKWTADGDGREQDVGEKPGTIKVQNGSPVSNVTIGASEAILVELIRA</sequence>